<dbReference type="STRING" id="76114.ebA1110"/>
<evidence type="ECO:0000313" key="2">
    <source>
        <dbReference type="EMBL" id="CAI06706.1"/>
    </source>
</evidence>
<dbReference type="KEGG" id="eba:ebA1110"/>
<dbReference type="Proteomes" id="UP000006552">
    <property type="component" value="Chromosome"/>
</dbReference>
<sequence length="196" mass="22272">MRRAAVDDDHPDAVGIRVRADRARRLRCTPYIRDRGRGQVGSIQGAPERDPGPVGERQPFDRIVEQHIHSGGVVIATLVAEVRAGHGAGNFPAPFEHRRFRRVDVERLGERRCGGVRADPQDGPAVVLDEVEAVLPFDSRQRLVSPRSGRRRAVFGRRERRRRLRQHRRREDFRGKCQQTRCDDHPPAVRKAAAKP</sequence>
<proteinExistence type="predicted"/>
<protein>
    <submittedName>
        <fullName evidence="2">Uncharacterized protein</fullName>
    </submittedName>
</protein>
<feature type="region of interest" description="Disordered" evidence="1">
    <location>
        <begin position="146"/>
        <end position="196"/>
    </location>
</feature>
<feature type="compositionally biased region" description="Basic and acidic residues" evidence="1">
    <location>
        <begin position="169"/>
        <end position="187"/>
    </location>
</feature>
<evidence type="ECO:0000256" key="1">
    <source>
        <dbReference type="SAM" id="MobiDB-lite"/>
    </source>
</evidence>
<evidence type="ECO:0000313" key="3">
    <source>
        <dbReference type="Proteomes" id="UP000006552"/>
    </source>
</evidence>
<organism evidence="2 3">
    <name type="scientific">Aromatoleum aromaticum (strain DSM 19018 / LMG 30748 / EbN1)</name>
    <name type="common">Azoarcus sp. (strain EbN1)</name>
    <dbReference type="NCBI Taxonomy" id="76114"/>
    <lineage>
        <taxon>Bacteria</taxon>
        <taxon>Pseudomonadati</taxon>
        <taxon>Pseudomonadota</taxon>
        <taxon>Betaproteobacteria</taxon>
        <taxon>Rhodocyclales</taxon>
        <taxon>Rhodocyclaceae</taxon>
        <taxon>Aromatoleum</taxon>
    </lineage>
</organism>
<dbReference type="EMBL" id="CR555306">
    <property type="protein sequence ID" value="CAI06706.1"/>
    <property type="molecule type" value="Genomic_DNA"/>
</dbReference>
<reference evidence="2 3" key="1">
    <citation type="journal article" date="2005" name="Arch. Microbiol.">
        <title>The genome sequence of an anaerobic aromatic-degrading denitrifying bacterium, strain EbN1.</title>
        <authorList>
            <person name="Rabus R."/>
            <person name="Kube M."/>
            <person name="Heider J."/>
            <person name="Beck A."/>
            <person name="Heitmann K."/>
            <person name="Widdel F."/>
            <person name="Reinhardt R."/>
        </authorList>
    </citation>
    <scope>NUCLEOTIDE SEQUENCE [LARGE SCALE GENOMIC DNA]</scope>
    <source>
        <strain evidence="2 3">EbN1</strain>
    </source>
</reference>
<feature type="region of interest" description="Disordered" evidence="1">
    <location>
        <begin position="35"/>
        <end position="55"/>
    </location>
</feature>
<keyword evidence="3" id="KW-1185">Reference proteome</keyword>
<name>Q5P7K5_AROAE</name>
<dbReference type="HOGENOM" id="CLU_1387789_0_0_4"/>
<dbReference type="AlphaFoldDB" id="Q5P7K5"/>
<accession>Q5P7K5</accession>
<gene>
    <name evidence="2" type="ORF">ebA1110</name>
</gene>
<feature type="compositionally biased region" description="Basic residues" evidence="1">
    <location>
        <begin position="148"/>
        <end position="168"/>
    </location>
</feature>